<evidence type="ECO:0000256" key="1">
    <source>
        <dbReference type="SAM" id="Phobius"/>
    </source>
</evidence>
<gene>
    <name evidence="2" type="ORF">KK1_024024</name>
</gene>
<dbReference type="Gramene" id="C.cajan_23338.t">
    <property type="protein sequence ID" value="C.cajan_23338.t.cds1"/>
    <property type="gene ID" value="C.cajan_23338"/>
</dbReference>
<proteinExistence type="predicted"/>
<keyword evidence="3" id="KW-1185">Reference proteome</keyword>
<dbReference type="EMBL" id="CM003607">
    <property type="protein sequence ID" value="KYP67672.1"/>
    <property type="molecule type" value="Genomic_DNA"/>
</dbReference>
<sequence>MCLITFNIWLAVANWLEVAVVLPNSLTFLYLYWSNLGIYKKRFQCFLVV</sequence>
<protein>
    <submittedName>
        <fullName evidence="2">Uncharacterized protein</fullName>
    </submittedName>
</protein>
<feature type="transmembrane region" description="Helical" evidence="1">
    <location>
        <begin position="6"/>
        <end position="33"/>
    </location>
</feature>
<keyword evidence="1" id="KW-0812">Transmembrane</keyword>
<evidence type="ECO:0000313" key="3">
    <source>
        <dbReference type="Proteomes" id="UP000075243"/>
    </source>
</evidence>
<dbReference type="Proteomes" id="UP000075243">
    <property type="component" value="Chromosome 5"/>
</dbReference>
<evidence type="ECO:0000313" key="2">
    <source>
        <dbReference type="EMBL" id="KYP67672.1"/>
    </source>
</evidence>
<organism evidence="2 3">
    <name type="scientific">Cajanus cajan</name>
    <name type="common">Pigeon pea</name>
    <name type="synonym">Cajanus indicus</name>
    <dbReference type="NCBI Taxonomy" id="3821"/>
    <lineage>
        <taxon>Eukaryota</taxon>
        <taxon>Viridiplantae</taxon>
        <taxon>Streptophyta</taxon>
        <taxon>Embryophyta</taxon>
        <taxon>Tracheophyta</taxon>
        <taxon>Spermatophyta</taxon>
        <taxon>Magnoliopsida</taxon>
        <taxon>eudicotyledons</taxon>
        <taxon>Gunneridae</taxon>
        <taxon>Pentapetalae</taxon>
        <taxon>rosids</taxon>
        <taxon>fabids</taxon>
        <taxon>Fabales</taxon>
        <taxon>Fabaceae</taxon>
        <taxon>Papilionoideae</taxon>
        <taxon>50 kb inversion clade</taxon>
        <taxon>NPAAA clade</taxon>
        <taxon>indigoferoid/millettioid clade</taxon>
        <taxon>Phaseoleae</taxon>
        <taxon>Cajanus</taxon>
    </lineage>
</organism>
<keyword evidence="1" id="KW-1133">Transmembrane helix</keyword>
<reference evidence="2 3" key="1">
    <citation type="journal article" date="2012" name="Nat. Biotechnol.">
        <title>Draft genome sequence of pigeonpea (Cajanus cajan), an orphan legume crop of resource-poor farmers.</title>
        <authorList>
            <person name="Varshney R.K."/>
            <person name="Chen W."/>
            <person name="Li Y."/>
            <person name="Bharti A.K."/>
            <person name="Saxena R.K."/>
            <person name="Schlueter J.A."/>
            <person name="Donoghue M.T."/>
            <person name="Azam S."/>
            <person name="Fan G."/>
            <person name="Whaley A.M."/>
            <person name="Farmer A.D."/>
            <person name="Sheridan J."/>
            <person name="Iwata A."/>
            <person name="Tuteja R."/>
            <person name="Penmetsa R.V."/>
            <person name="Wu W."/>
            <person name="Upadhyaya H.D."/>
            <person name="Yang S.P."/>
            <person name="Shah T."/>
            <person name="Saxena K.B."/>
            <person name="Michael T."/>
            <person name="McCombie W.R."/>
            <person name="Yang B."/>
            <person name="Zhang G."/>
            <person name="Yang H."/>
            <person name="Wang J."/>
            <person name="Spillane C."/>
            <person name="Cook D.R."/>
            <person name="May G.D."/>
            <person name="Xu X."/>
            <person name="Jackson S.A."/>
        </authorList>
    </citation>
    <scope>NUCLEOTIDE SEQUENCE [LARGE SCALE GENOMIC DNA]</scope>
    <source>
        <strain evidence="3">cv. Asha</strain>
    </source>
</reference>
<dbReference type="AlphaFoldDB" id="A0A151TKT9"/>
<keyword evidence="1" id="KW-0472">Membrane</keyword>
<name>A0A151TKT9_CAJCA</name>
<accession>A0A151TKT9</accession>